<dbReference type="InterPro" id="IPR008965">
    <property type="entry name" value="CBM2/CBM3_carb-bd_dom_sf"/>
</dbReference>
<name>A0A6V8K0L6_9ACTN</name>
<protein>
    <submittedName>
        <fullName evidence="7">Acetylxylan esterase</fullName>
    </submittedName>
</protein>
<dbReference type="GO" id="GO:0016020">
    <property type="term" value="C:membrane"/>
    <property type="evidence" value="ECO:0007669"/>
    <property type="project" value="TreeGrafter"/>
</dbReference>
<keyword evidence="2" id="KW-0378">Hydrolase</keyword>
<dbReference type="Gene3D" id="3.20.20.370">
    <property type="entry name" value="Glycoside hydrolase/deacetylase"/>
    <property type="match status" value="1"/>
</dbReference>
<keyword evidence="8" id="KW-1185">Reference proteome</keyword>
<keyword evidence="4" id="KW-0732">Signal</keyword>
<dbReference type="Pfam" id="PF01522">
    <property type="entry name" value="Polysacc_deac_1"/>
    <property type="match status" value="1"/>
</dbReference>
<evidence type="ECO:0000256" key="1">
    <source>
        <dbReference type="ARBA" id="ARBA00022723"/>
    </source>
</evidence>
<evidence type="ECO:0000256" key="2">
    <source>
        <dbReference type="ARBA" id="ARBA00022801"/>
    </source>
</evidence>
<sequence>MPSTHLSRRTVAALASLATAAAAAVTLTVAAAPSASAADCSGGYVGLTYDDGPNTGTTTSLLNALTSAGLRATFFNIGQRVQQNPALARSQVNAGMWIANHSWTHPHLPQMSTQQITSELSQTQQAIQQATGQTARLFRPPYGETNATIRSIEAQLGLTEVLWDVDSQDWNGASTSAIVQAAGRLQNGQVILMHDGYQTTIQAVPQIASNLASRNMCAGMISTATGRAVAPDGGSPTTPPTTRPPTTPPTSVPPTTPPVTTPPPGGGACRVGYTVNAWNTGLTASITITNTSSAAVNGWTLAFALPSGQTITSGWNASYSPSSGQVSARNASYNGSIAPNASVGIGFQATHTGNTGRPASFTLNGTACTVA</sequence>
<organism evidence="7 8">
    <name type="scientific">Phytohabitans houttuyneae</name>
    <dbReference type="NCBI Taxonomy" id="1076126"/>
    <lineage>
        <taxon>Bacteria</taxon>
        <taxon>Bacillati</taxon>
        <taxon>Actinomycetota</taxon>
        <taxon>Actinomycetes</taxon>
        <taxon>Micromonosporales</taxon>
        <taxon>Micromonosporaceae</taxon>
    </lineage>
</organism>
<dbReference type="SMART" id="SM00637">
    <property type="entry name" value="CBD_II"/>
    <property type="match status" value="1"/>
</dbReference>
<feature type="chain" id="PRO_5028834710" evidence="4">
    <location>
        <begin position="38"/>
        <end position="371"/>
    </location>
</feature>
<feature type="domain" description="CBM2" evidence="5">
    <location>
        <begin position="262"/>
        <end position="371"/>
    </location>
</feature>
<dbReference type="PANTHER" id="PTHR10587">
    <property type="entry name" value="GLYCOSYL TRANSFERASE-RELATED"/>
    <property type="match status" value="1"/>
</dbReference>
<gene>
    <name evidence="7" type="ORF">Phou_028320</name>
</gene>
<evidence type="ECO:0000256" key="4">
    <source>
        <dbReference type="SAM" id="SignalP"/>
    </source>
</evidence>
<dbReference type="GO" id="GO:0004553">
    <property type="term" value="F:hydrolase activity, hydrolyzing O-glycosyl compounds"/>
    <property type="evidence" value="ECO:0007669"/>
    <property type="project" value="InterPro"/>
</dbReference>
<dbReference type="GO" id="GO:0016810">
    <property type="term" value="F:hydrolase activity, acting on carbon-nitrogen (but not peptide) bonds"/>
    <property type="evidence" value="ECO:0007669"/>
    <property type="project" value="InterPro"/>
</dbReference>
<dbReference type="EMBL" id="BLPF01000001">
    <property type="protein sequence ID" value="GFJ78652.1"/>
    <property type="molecule type" value="Genomic_DNA"/>
</dbReference>
<evidence type="ECO:0000256" key="3">
    <source>
        <dbReference type="SAM" id="MobiDB-lite"/>
    </source>
</evidence>
<dbReference type="SUPFAM" id="SSF88713">
    <property type="entry name" value="Glycoside hydrolase/deacetylase"/>
    <property type="match status" value="1"/>
</dbReference>
<dbReference type="InterPro" id="IPR006311">
    <property type="entry name" value="TAT_signal"/>
</dbReference>
<evidence type="ECO:0000313" key="8">
    <source>
        <dbReference type="Proteomes" id="UP000482800"/>
    </source>
</evidence>
<dbReference type="InterPro" id="IPR002509">
    <property type="entry name" value="NODB_dom"/>
</dbReference>
<feature type="domain" description="NodB homology" evidence="6">
    <location>
        <begin position="43"/>
        <end position="219"/>
    </location>
</feature>
<reference evidence="7 8" key="2">
    <citation type="submission" date="2020-03" db="EMBL/GenBank/DDBJ databases">
        <authorList>
            <person name="Ichikawa N."/>
            <person name="Kimura A."/>
            <person name="Kitahashi Y."/>
            <person name="Uohara A."/>
        </authorList>
    </citation>
    <scope>NUCLEOTIDE SEQUENCE [LARGE SCALE GENOMIC DNA]</scope>
    <source>
        <strain evidence="7 8">NBRC 108639</strain>
    </source>
</reference>
<dbReference type="PROSITE" id="PS51677">
    <property type="entry name" value="NODB"/>
    <property type="match status" value="1"/>
</dbReference>
<dbReference type="RefSeq" id="WP_173056378.1">
    <property type="nucleotide sequence ID" value="NZ_BAABGO010000001.1"/>
</dbReference>
<evidence type="ECO:0000259" key="5">
    <source>
        <dbReference type="PROSITE" id="PS51173"/>
    </source>
</evidence>
<dbReference type="InterPro" id="IPR012291">
    <property type="entry name" value="CBM2_carb-bd_dom_sf"/>
</dbReference>
<feature type="signal peptide" evidence="4">
    <location>
        <begin position="1"/>
        <end position="37"/>
    </location>
</feature>
<reference evidence="7 8" key="1">
    <citation type="submission" date="2020-03" db="EMBL/GenBank/DDBJ databases">
        <title>Whole genome shotgun sequence of Phytohabitans houttuyneae NBRC 108639.</title>
        <authorList>
            <person name="Komaki H."/>
            <person name="Tamura T."/>
        </authorList>
    </citation>
    <scope>NUCLEOTIDE SEQUENCE [LARGE SCALE GENOMIC DNA]</scope>
    <source>
        <strain evidence="7 8">NBRC 108639</strain>
    </source>
</reference>
<feature type="compositionally biased region" description="Pro residues" evidence="3">
    <location>
        <begin position="237"/>
        <end position="265"/>
    </location>
</feature>
<dbReference type="Gene3D" id="2.60.40.290">
    <property type="match status" value="1"/>
</dbReference>
<dbReference type="Proteomes" id="UP000482800">
    <property type="component" value="Unassembled WGS sequence"/>
</dbReference>
<dbReference type="Pfam" id="PF00553">
    <property type="entry name" value="CBM_2"/>
    <property type="match status" value="1"/>
</dbReference>
<dbReference type="InterPro" id="IPR011330">
    <property type="entry name" value="Glyco_hydro/deAcase_b/a-brl"/>
</dbReference>
<dbReference type="PANTHER" id="PTHR10587:SF133">
    <property type="entry name" value="CHITIN DEACETYLASE 1-RELATED"/>
    <property type="match status" value="1"/>
</dbReference>
<dbReference type="PROSITE" id="PS51173">
    <property type="entry name" value="CBM2"/>
    <property type="match status" value="1"/>
</dbReference>
<dbReference type="AlphaFoldDB" id="A0A6V8K0L6"/>
<dbReference type="InterPro" id="IPR001919">
    <property type="entry name" value="CBD2"/>
</dbReference>
<dbReference type="InterPro" id="IPR050248">
    <property type="entry name" value="Polysacc_deacetylase_ArnD"/>
</dbReference>
<dbReference type="PROSITE" id="PS51318">
    <property type="entry name" value="TAT"/>
    <property type="match status" value="1"/>
</dbReference>
<dbReference type="GO" id="GO:0030247">
    <property type="term" value="F:polysaccharide binding"/>
    <property type="evidence" value="ECO:0007669"/>
    <property type="project" value="UniProtKB-UniRule"/>
</dbReference>
<evidence type="ECO:0000313" key="7">
    <source>
        <dbReference type="EMBL" id="GFJ78652.1"/>
    </source>
</evidence>
<dbReference type="GO" id="GO:0005975">
    <property type="term" value="P:carbohydrate metabolic process"/>
    <property type="evidence" value="ECO:0007669"/>
    <property type="project" value="InterPro"/>
</dbReference>
<comment type="caution">
    <text evidence="7">The sequence shown here is derived from an EMBL/GenBank/DDBJ whole genome shotgun (WGS) entry which is preliminary data.</text>
</comment>
<accession>A0A6V8K0L6</accession>
<keyword evidence="1" id="KW-0479">Metal-binding</keyword>
<proteinExistence type="predicted"/>
<dbReference type="GO" id="GO:0046872">
    <property type="term" value="F:metal ion binding"/>
    <property type="evidence" value="ECO:0007669"/>
    <property type="project" value="UniProtKB-KW"/>
</dbReference>
<dbReference type="SUPFAM" id="SSF49384">
    <property type="entry name" value="Carbohydrate-binding domain"/>
    <property type="match status" value="1"/>
</dbReference>
<evidence type="ECO:0000259" key="6">
    <source>
        <dbReference type="PROSITE" id="PS51677"/>
    </source>
</evidence>
<feature type="region of interest" description="Disordered" evidence="3">
    <location>
        <begin position="226"/>
        <end position="267"/>
    </location>
</feature>